<feature type="chain" id="PRO_5045455889" description="Lipoprotein" evidence="1">
    <location>
        <begin position="24"/>
        <end position="176"/>
    </location>
</feature>
<gene>
    <name evidence="2" type="ORF">ACFOPX_07280</name>
</gene>
<evidence type="ECO:0000256" key="1">
    <source>
        <dbReference type="SAM" id="SignalP"/>
    </source>
</evidence>
<comment type="caution">
    <text evidence="2">The sequence shown here is derived from an EMBL/GenBank/DDBJ whole genome shotgun (WGS) entry which is preliminary data.</text>
</comment>
<reference evidence="3" key="1">
    <citation type="journal article" date="2019" name="Int. J. Syst. Evol. Microbiol.">
        <title>The Global Catalogue of Microorganisms (GCM) 10K type strain sequencing project: providing services to taxonomists for standard genome sequencing and annotation.</title>
        <authorList>
            <consortium name="The Broad Institute Genomics Platform"/>
            <consortium name="The Broad Institute Genome Sequencing Center for Infectious Disease"/>
            <person name="Wu L."/>
            <person name="Ma J."/>
        </authorList>
    </citation>
    <scope>NUCLEOTIDE SEQUENCE [LARGE SCALE GENOMIC DNA]</scope>
    <source>
        <strain evidence="3">CCUG 53816</strain>
    </source>
</reference>
<proteinExistence type="predicted"/>
<organism evidence="2 3">
    <name type="scientific">Helicobacter baculiformis</name>
    <dbReference type="NCBI Taxonomy" id="427351"/>
    <lineage>
        <taxon>Bacteria</taxon>
        <taxon>Pseudomonadati</taxon>
        <taxon>Campylobacterota</taxon>
        <taxon>Epsilonproteobacteria</taxon>
        <taxon>Campylobacterales</taxon>
        <taxon>Helicobacteraceae</taxon>
        <taxon>Helicobacter</taxon>
    </lineage>
</organism>
<feature type="signal peptide" evidence="1">
    <location>
        <begin position="1"/>
        <end position="23"/>
    </location>
</feature>
<dbReference type="RefSeq" id="WP_104752294.1">
    <property type="nucleotide sequence ID" value="NZ_FZMF01000019.1"/>
</dbReference>
<keyword evidence="3" id="KW-1185">Reference proteome</keyword>
<protein>
    <recommendedName>
        <fullName evidence="4">Lipoprotein</fullName>
    </recommendedName>
</protein>
<name>A0ABV7ZIA0_9HELI</name>
<sequence length="176" mass="20306">MRMLSLALVLWLCACVPKPSSLASPVTFDIAYQGSAVKTYWRKLGDKNSKMLVLGSNNWFFSLWRDTFKKAKLDTRMLEPGIYYLSSFEVQVGDRLLKSQTTLPRWRGGWDSVHNRPLFLAFQVKPHTPLKLPPIELAIQHTLRNKKQGVQESYKVNFLFYDKQGVLLKGHLSKTF</sequence>
<dbReference type="PROSITE" id="PS51257">
    <property type="entry name" value="PROKAR_LIPOPROTEIN"/>
    <property type="match status" value="1"/>
</dbReference>
<dbReference type="Proteomes" id="UP001595783">
    <property type="component" value="Unassembled WGS sequence"/>
</dbReference>
<accession>A0ABV7ZIA0</accession>
<evidence type="ECO:0000313" key="2">
    <source>
        <dbReference type="EMBL" id="MFC3848313.1"/>
    </source>
</evidence>
<evidence type="ECO:0008006" key="4">
    <source>
        <dbReference type="Google" id="ProtNLM"/>
    </source>
</evidence>
<keyword evidence="1" id="KW-0732">Signal</keyword>
<evidence type="ECO:0000313" key="3">
    <source>
        <dbReference type="Proteomes" id="UP001595783"/>
    </source>
</evidence>
<dbReference type="EMBL" id="JBHRZO010000049">
    <property type="protein sequence ID" value="MFC3848313.1"/>
    <property type="molecule type" value="Genomic_DNA"/>
</dbReference>